<dbReference type="AlphaFoldDB" id="A0A3D8GWW5"/>
<dbReference type="PANTHER" id="PTHR30250">
    <property type="entry name" value="PST FAMILY PREDICTED COLANIC ACID TRANSPORTER"/>
    <property type="match status" value="1"/>
</dbReference>
<comment type="caution">
    <text evidence="7">The sequence shown here is derived from an EMBL/GenBank/DDBJ whole genome shotgun (WGS) entry which is preliminary data.</text>
</comment>
<evidence type="ECO:0000256" key="1">
    <source>
        <dbReference type="ARBA" id="ARBA00004651"/>
    </source>
</evidence>
<evidence type="ECO:0000256" key="4">
    <source>
        <dbReference type="ARBA" id="ARBA00022989"/>
    </source>
</evidence>
<keyword evidence="3 6" id="KW-0812">Transmembrane</keyword>
<feature type="transmembrane region" description="Helical" evidence="6">
    <location>
        <begin position="44"/>
        <end position="64"/>
    </location>
</feature>
<dbReference type="PIRSF" id="PIRSF038958">
    <property type="entry name" value="PG_synth_SpoVB"/>
    <property type="match status" value="1"/>
</dbReference>
<feature type="transmembrane region" description="Helical" evidence="6">
    <location>
        <begin position="406"/>
        <end position="424"/>
    </location>
</feature>
<accession>A0A3D8GWW5</accession>
<keyword evidence="8" id="KW-1185">Reference proteome</keyword>
<sequence length="440" mass="48776">MSTFLRGTAILIVAAFLSECVEFLVNMQLARELKEEGMGLYMSAMPIVFLIFILASLELPISISKYIAEHKRETHLSLLKHALRLGLLSTIFFIVMVGVAAAIPSALSRFPAHIHWLLFALVPIAAFSSIARGYFMGIQQMSKIAVSNFLRKFAQLGLLVAIFQLFDSNLETSLLIALGALIGSELIVFLYLFSFFLIQLRVLKTQTHEILSSKLARQKLMSVSVPTVGLRIFQSFVNAVQPFLIQLTLVRSGFTALAATEHFGMLMGVAMSIGFFPAFIAHSLMVALIPNVSDAFARSDSAKLHALLRQSMWLTMLYGTVSVFVMYMFAGQLASLFFSSPVAAYYLKMLWPCFLFHFFIIPLQAYLIGVGLIKDAFLHSIWANSITFAAVFVFGSMPGLNMDGVILGMNAGAVLQALLHYFTVCKRIGVRTWLVEEKVS</sequence>
<keyword evidence="2" id="KW-1003">Cell membrane</keyword>
<gene>
    <name evidence="7" type="ORF">DRW41_04815</name>
</gene>
<name>A0A3D8GWW5_9BACI</name>
<dbReference type="OrthoDB" id="9775950at2"/>
<feature type="transmembrane region" description="Helical" evidence="6">
    <location>
        <begin position="265"/>
        <end position="290"/>
    </location>
</feature>
<reference evidence="7 8" key="1">
    <citation type="submission" date="2018-07" db="EMBL/GenBank/DDBJ databases">
        <title>Bacillus sp. YLB-04 draft genome sequence.</title>
        <authorList>
            <person name="Yu L."/>
            <person name="Tang X."/>
        </authorList>
    </citation>
    <scope>NUCLEOTIDE SEQUENCE [LARGE SCALE GENOMIC DNA]</scope>
    <source>
        <strain evidence="7 8">YLB-04</strain>
    </source>
</reference>
<dbReference type="RefSeq" id="WP_115450796.1">
    <property type="nucleotide sequence ID" value="NZ_QNQT01000001.1"/>
</dbReference>
<dbReference type="InterPro" id="IPR050833">
    <property type="entry name" value="Poly_Biosynth_Transport"/>
</dbReference>
<dbReference type="GO" id="GO:0005886">
    <property type="term" value="C:plasma membrane"/>
    <property type="evidence" value="ECO:0007669"/>
    <property type="project" value="UniProtKB-SubCell"/>
</dbReference>
<dbReference type="InterPro" id="IPR002797">
    <property type="entry name" value="Polysacc_synth"/>
</dbReference>
<keyword evidence="4 6" id="KW-1133">Transmembrane helix</keyword>
<feature type="transmembrane region" description="Helical" evidence="6">
    <location>
        <begin position="349"/>
        <end position="369"/>
    </location>
</feature>
<dbReference type="Pfam" id="PF01943">
    <property type="entry name" value="Polysacc_synt"/>
    <property type="match status" value="1"/>
</dbReference>
<feature type="transmembrane region" description="Helical" evidence="6">
    <location>
        <begin position="172"/>
        <end position="200"/>
    </location>
</feature>
<feature type="transmembrane region" description="Helical" evidence="6">
    <location>
        <begin position="311"/>
        <end position="329"/>
    </location>
</feature>
<evidence type="ECO:0000313" key="7">
    <source>
        <dbReference type="EMBL" id="RDU38882.1"/>
    </source>
</evidence>
<evidence type="ECO:0000256" key="3">
    <source>
        <dbReference type="ARBA" id="ARBA00022692"/>
    </source>
</evidence>
<organism evidence="7 8">
    <name type="scientific">Neobacillus piezotolerans</name>
    <dbReference type="NCBI Taxonomy" id="2259171"/>
    <lineage>
        <taxon>Bacteria</taxon>
        <taxon>Bacillati</taxon>
        <taxon>Bacillota</taxon>
        <taxon>Bacilli</taxon>
        <taxon>Bacillales</taxon>
        <taxon>Bacillaceae</taxon>
        <taxon>Neobacillus</taxon>
    </lineage>
</organism>
<feature type="transmembrane region" description="Helical" evidence="6">
    <location>
        <begin position="113"/>
        <end position="137"/>
    </location>
</feature>
<keyword evidence="5 6" id="KW-0472">Membrane</keyword>
<dbReference type="EMBL" id="QNQT01000001">
    <property type="protein sequence ID" value="RDU38882.1"/>
    <property type="molecule type" value="Genomic_DNA"/>
</dbReference>
<feature type="transmembrane region" description="Helical" evidence="6">
    <location>
        <begin position="220"/>
        <end position="245"/>
    </location>
</feature>
<evidence type="ECO:0000256" key="2">
    <source>
        <dbReference type="ARBA" id="ARBA00022475"/>
    </source>
</evidence>
<feature type="transmembrane region" description="Helical" evidence="6">
    <location>
        <begin position="149"/>
        <end position="166"/>
    </location>
</feature>
<comment type="subcellular location">
    <subcellularLocation>
        <location evidence="1">Cell membrane</location>
        <topology evidence="1">Multi-pass membrane protein</topology>
    </subcellularLocation>
</comment>
<dbReference type="InterPro" id="IPR024923">
    <property type="entry name" value="PG_synth_SpoVB"/>
</dbReference>
<dbReference type="PANTHER" id="PTHR30250:SF24">
    <property type="entry name" value="STAGE V SPORULATION PROTEIN B"/>
    <property type="match status" value="1"/>
</dbReference>
<feature type="transmembrane region" description="Helical" evidence="6">
    <location>
        <begin position="381"/>
        <end position="400"/>
    </location>
</feature>
<proteinExistence type="predicted"/>
<protein>
    <submittedName>
        <fullName evidence="7">Multidrug transporter MatE</fullName>
    </submittedName>
</protein>
<evidence type="ECO:0000313" key="8">
    <source>
        <dbReference type="Proteomes" id="UP000257144"/>
    </source>
</evidence>
<feature type="transmembrane region" description="Helical" evidence="6">
    <location>
        <begin position="85"/>
        <end position="107"/>
    </location>
</feature>
<evidence type="ECO:0000256" key="5">
    <source>
        <dbReference type="ARBA" id="ARBA00023136"/>
    </source>
</evidence>
<evidence type="ECO:0000256" key="6">
    <source>
        <dbReference type="SAM" id="Phobius"/>
    </source>
</evidence>
<dbReference type="Proteomes" id="UP000257144">
    <property type="component" value="Unassembled WGS sequence"/>
</dbReference>